<gene>
    <name evidence="4" type="ORF">ACFP3R_10960</name>
</gene>
<feature type="region of interest" description="Disordered" evidence="3">
    <location>
        <begin position="1"/>
        <end position="21"/>
    </location>
</feature>
<protein>
    <submittedName>
        <fullName evidence="4">Class I SAM-dependent methyltransferase</fullName>
    </submittedName>
</protein>
<keyword evidence="5" id="KW-1185">Reference proteome</keyword>
<dbReference type="SUPFAM" id="SSF53335">
    <property type="entry name" value="S-adenosyl-L-methionine-dependent methyltransferases"/>
    <property type="match status" value="1"/>
</dbReference>
<dbReference type="EMBL" id="JBHSQO010000008">
    <property type="protein sequence ID" value="MFC6089792.1"/>
    <property type="molecule type" value="Genomic_DNA"/>
</dbReference>
<dbReference type="RefSeq" id="WP_380635185.1">
    <property type="nucleotide sequence ID" value="NZ_JBHSQO010000008.1"/>
</dbReference>
<dbReference type="PANTHER" id="PTHR43648:SF1">
    <property type="entry name" value="ELECTRON TRANSFER FLAVOPROTEIN BETA SUBUNIT LYSINE METHYLTRANSFERASE"/>
    <property type="match status" value="1"/>
</dbReference>
<dbReference type="Pfam" id="PF06325">
    <property type="entry name" value="PrmA"/>
    <property type="match status" value="1"/>
</dbReference>
<dbReference type="Gene3D" id="3.40.50.150">
    <property type="entry name" value="Vaccinia Virus protein VP39"/>
    <property type="match status" value="1"/>
</dbReference>
<proteinExistence type="predicted"/>
<keyword evidence="2" id="KW-0808">Transferase</keyword>
<name>A0ABW1P477_9PSEU</name>
<evidence type="ECO:0000313" key="4">
    <source>
        <dbReference type="EMBL" id="MFC6089792.1"/>
    </source>
</evidence>
<evidence type="ECO:0000256" key="1">
    <source>
        <dbReference type="ARBA" id="ARBA00022603"/>
    </source>
</evidence>
<dbReference type="GO" id="GO:0032259">
    <property type="term" value="P:methylation"/>
    <property type="evidence" value="ECO:0007669"/>
    <property type="project" value="UniProtKB-KW"/>
</dbReference>
<organism evidence="4 5">
    <name type="scientific">Saccharothrix lopnurensis</name>
    <dbReference type="NCBI Taxonomy" id="1670621"/>
    <lineage>
        <taxon>Bacteria</taxon>
        <taxon>Bacillati</taxon>
        <taxon>Actinomycetota</taxon>
        <taxon>Actinomycetes</taxon>
        <taxon>Pseudonocardiales</taxon>
        <taxon>Pseudonocardiaceae</taxon>
        <taxon>Saccharothrix</taxon>
    </lineage>
</organism>
<accession>A0ABW1P477</accession>
<dbReference type="GO" id="GO:0008168">
    <property type="term" value="F:methyltransferase activity"/>
    <property type="evidence" value="ECO:0007669"/>
    <property type="project" value="UniProtKB-KW"/>
</dbReference>
<dbReference type="InterPro" id="IPR050078">
    <property type="entry name" value="Ribosomal_L11_MeTrfase_PrmA"/>
</dbReference>
<sequence length="217" mass="23851">MNTTDPTDFIRATTTPRPVPLTPELHLHTADDITTLWHDTGTPEPPFWAFPWAGGQALARHVLDHPHLVTGRTVLDLASGSGLVALAAAHAGGHVTANDTDPLAAAAIHLNTTTNHHTLHITTHDLLDTEPHVDVILAGDVFYDRHMAARVEPFLLAAHHRGTLVLVGDPHRSFLPRHWTPLATYHVPVPRDLEGVDVKPTTVWRPPDRHHPPQQHC</sequence>
<keyword evidence="1 4" id="KW-0489">Methyltransferase</keyword>
<dbReference type="Proteomes" id="UP001596220">
    <property type="component" value="Unassembled WGS sequence"/>
</dbReference>
<comment type="caution">
    <text evidence="4">The sequence shown here is derived from an EMBL/GenBank/DDBJ whole genome shotgun (WGS) entry which is preliminary data.</text>
</comment>
<reference evidence="5" key="1">
    <citation type="journal article" date="2019" name="Int. J. Syst. Evol. Microbiol.">
        <title>The Global Catalogue of Microorganisms (GCM) 10K type strain sequencing project: providing services to taxonomists for standard genome sequencing and annotation.</title>
        <authorList>
            <consortium name="The Broad Institute Genomics Platform"/>
            <consortium name="The Broad Institute Genome Sequencing Center for Infectious Disease"/>
            <person name="Wu L."/>
            <person name="Ma J."/>
        </authorList>
    </citation>
    <scope>NUCLEOTIDE SEQUENCE [LARGE SCALE GENOMIC DNA]</scope>
    <source>
        <strain evidence="5">CGMCC 4.7246</strain>
    </source>
</reference>
<evidence type="ECO:0000256" key="3">
    <source>
        <dbReference type="SAM" id="MobiDB-lite"/>
    </source>
</evidence>
<dbReference type="InterPro" id="IPR029063">
    <property type="entry name" value="SAM-dependent_MTases_sf"/>
</dbReference>
<evidence type="ECO:0000313" key="5">
    <source>
        <dbReference type="Proteomes" id="UP001596220"/>
    </source>
</evidence>
<dbReference type="PANTHER" id="PTHR43648">
    <property type="entry name" value="ELECTRON TRANSFER FLAVOPROTEIN BETA SUBUNIT LYSINE METHYLTRANSFERASE"/>
    <property type="match status" value="1"/>
</dbReference>
<evidence type="ECO:0000256" key="2">
    <source>
        <dbReference type="ARBA" id="ARBA00022679"/>
    </source>
</evidence>
<feature type="compositionally biased region" description="Polar residues" evidence="3">
    <location>
        <begin position="1"/>
        <end position="16"/>
    </location>
</feature>